<evidence type="ECO:0000313" key="2">
    <source>
        <dbReference type="Proteomes" id="UP001597203"/>
    </source>
</evidence>
<keyword evidence="2" id="KW-1185">Reference proteome</keyword>
<dbReference type="Pfam" id="PF23899">
    <property type="entry name" value="SU10_portal"/>
    <property type="match status" value="1"/>
</dbReference>
<sequence length="690" mass="77189">MDEYDIQQFVAFLKEEETKSYDQWLDEERATALDFYNGEPFGDEEEGRSQIVTRDVAEVVDYMTVSLLRTMVSGDKVVEFDHSDKGVAESATAAVQQEFMQGQDGYRFLHDWIKAGLLEKVSVAKVTVEEQPPRRFDGTISAEDLARLVSEQAEIVAAEDMGDGTVNVSAIIPQPPRFRDYVSPSEQTVFSGDARDLDDDCVYRGFRLDKSLSELAKMGFQTDGLSDDSTYSNGEQVANARDQNITDFWRQGFNRTGANRKVWYYEEYSTYDLNGDGIAELILSHRVGNQILLREDGSYAIDTIDEQPGVAWCPFPMPGRIVGQSLADKVMDIQRVRSVLMRQGLDNLYQTNAPRMLLNENAIGDTTIDDMLTVRANGIVRWQGSIKPEPLTLPFAAQSAFDVMEVMAGEKESRTGITRLNQGLDADALNKTATGTALMQAQGQQIEEYLARNFAEALARLFLKKYRLMKAFGRSMPVVIDGETQMIDPREWPDDMNVVVRVGLGSGRKDQRLQYRTMLLEIAQAAVQGGSRVFNDTNIYNNVKGIIADANLGNVRDLATDPDTLGEAEEKPDPAMVKAQADSMIAAQKLDQDKVKSEADQMLKAQQMQIDAQLAQQKLDYELQAAREKAALDEQLARDKAIFEANLATQKAQQEYQLAVMQIEMQREIAAKKVEEAELPKNRPGGDLDK</sequence>
<proteinExistence type="predicted"/>
<evidence type="ECO:0008006" key="3">
    <source>
        <dbReference type="Google" id="ProtNLM"/>
    </source>
</evidence>
<accession>A0ABW3NW63</accession>
<dbReference type="EMBL" id="JBHTLS010000106">
    <property type="protein sequence ID" value="MFD1104591.1"/>
    <property type="molecule type" value="Genomic_DNA"/>
</dbReference>
<name>A0ABW3NW63_9SPHN</name>
<protein>
    <recommendedName>
        <fullName evidence="3">Portal protein</fullName>
    </recommendedName>
</protein>
<dbReference type="Proteomes" id="UP001597203">
    <property type="component" value="Unassembled WGS sequence"/>
</dbReference>
<reference evidence="2" key="1">
    <citation type="journal article" date="2019" name="Int. J. Syst. Evol. Microbiol.">
        <title>The Global Catalogue of Microorganisms (GCM) 10K type strain sequencing project: providing services to taxonomists for standard genome sequencing and annotation.</title>
        <authorList>
            <consortium name="The Broad Institute Genomics Platform"/>
            <consortium name="The Broad Institute Genome Sequencing Center for Infectious Disease"/>
            <person name="Wu L."/>
            <person name="Ma J."/>
        </authorList>
    </citation>
    <scope>NUCLEOTIDE SEQUENCE [LARGE SCALE GENOMIC DNA]</scope>
    <source>
        <strain evidence="2">CCUG 54329</strain>
    </source>
</reference>
<gene>
    <name evidence="1" type="ORF">ACFQ24_06860</name>
</gene>
<dbReference type="RefSeq" id="WP_380909974.1">
    <property type="nucleotide sequence ID" value="NZ_JBHTLS010000106.1"/>
</dbReference>
<organism evidence="1 2">
    <name type="scientific">Sphingobium olei</name>
    <dbReference type="NCBI Taxonomy" id="420955"/>
    <lineage>
        <taxon>Bacteria</taxon>
        <taxon>Pseudomonadati</taxon>
        <taxon>Pseudomonadota</taxon>
        <taxon>Alphaproteobacteria</taxon>
        <taxon>Sphingomonadales</taxon>
        <taxon>Sphingomonadaceae</taxon>
        <taxon>Sphingobium</taxon>
    </lineage>
</organism>
<comment type="caution">
    <text evidence="1">The sequence shown here is derived from an EMBL/GenBank/DDBJ whole genome shotgun (WGS) entry which is preliminary data.</text>
</comment>
<evidence type="ECO:0000313" key="1">
    <source>
        <dbReference type="EMBL" id="MFD1104591.1"/>
    </source>
</evidence>
<dbReference type="InterPro" id="IPR056909">
    <property type="entry name" value="SU10_portal"/>
</dbReference>